<organism evidence="7 8">
    <name type="scientific">Duganella zoogloeoides</name>
    <dbReference type="NCBI Taxonomy" id="75659"/>
    <lineage>
        <taxon>Bacteria</taxon>
        <taxon>Pseudomonadati</taxon>
        <taxon>Pseudomonadota</taxon>
        <taxon>Betaproteobacteria</taxon>
        <taxon>Burkholderiales</taxon>
        <taxon>Oxalobacteraceae</taxon>
        <taxon>Telluria group</taxon>
        <taxon>Duganella</taxon>
    </lineage>
</organism>
<dbReference type="EMBL" id="CP140152">
    <property type="protein sequence ID" value="WQH05109.1"/>
    <property type="molecule type" value="Genomic_DNA"/>
</dbReference>
<dbReference type="PROSITE" id="PS51007">
    <property type="entry name" value="CYTC"/>
    <property type="match status" value="1"/>
</dbReference>
<dbReference type="InterPro" id="IPR009056">
    <property type="entry name" value="Cyt_c-like_dom"/>
</dbReference>
<evidence type="ECO:0000256" key="4">
    <source>
        <dbReference type="PROSITE-ProRule" id="PRU00433"/>
    </source>
</evidence>
<keyword evidence="8" id="KW-1185">Reference proteome</keyword>
<dbReference type="Proteomes" id="UP001326110">
    <property type="component" value="Chromosome"/>
</dbReference>
<dbReference type="Gene3D" id="1.10.760.10">
    <property type="entry name" value="Cytochrome c-like domain"/>
    <property type="match status" value="1"/>
</dbReference>
<dbReference type="InterPro" id="IPR036909">
    <property type="entry name" value="Cyt_c-like_dom_sf"/>
</dbReference>
<reference evidence="7 8" key="1">
    <citation type="submission" date="2023-11" db="EMBL/GenBank/DDBJ databases">
        <title>MicrobeMod: A computational toolkit for identifying prokaryotic methylation and restriction-modification with nanopore sequencing.</title>
        <authorList>
            <person name="Crits-Christoph A."/>
            <person name="Kang S.C."/>
            <person name="Lee H."/>
            <person name="Ostrov N."/>
        </authorList>
    </citation>
    <scope>NUCLEOTIDE SEQUENCE [LARGE SCALE GENOMIC DNA]</scope>
    <source>
        <strain evidence="7 8">ATCC 25935</strain>
    </source>
</reference>
<feature type="domain" description="Cytochrome c" evidence="6">
    <location>
        <begin position="28"/>
        <end position="125"/>
    </location>
</feature>
<keyword evidence="2 4" id="KW-0479">Metal-binding</keyword>
<accession>A0ABZ0XZQ3</accession>
<keyword evidence="3 4" id="KW-0408">Iron</keyword>
<name>A0ABZ0XZQ3_9BURK</name>
<dbReference type="Pfam" id="PF13442">
    <property type="entry name" value="Cytochrome_CBB3"/>
    <property type="match status" value="1"/>
</dbReference>
<sequence length="142" mass="15602">MHRLLILPLLLAALSAHADGNPSRGDASAIALGGQVYQANCARCHGEQATQPSAEAPDLRRLNSFCQQLKATALQARCLQDVDGYFMMAVNSGKVRAGIIYMPPWRDVLTTQEIWAVRSFIETRPLAASRLKTSFDAEHDKH</sequence>
<keyword evidence="1 4" id="KW-0349">Heme</keyword>
<keyword evidence="5" id="KW-0732">Signal</keyword>
<gene>
    <name evidence="7" type="ORF">SR858_01890</name>
</gene>
<dbReference type="RefSeq" id="WP_019924933.1">
    <property type="nucleotide sequence ID" value="NZ_CP140152.1"/>
</dbReference>
<feature type="chain" id="PRO_5045308882" evidence="5">
    <location>
        <begin position="19"/>
        <end position="142"/>
    </location>
</feature>
<evidence type="ECO:0000256" key="5">
    <source>
        <dbReference type="SAM" id="SignalP"/>
    </source>
</evidence>
<evidence type="ECO:0000256" key="1">
    <source>
        <dbReference type="ARBA" id="ARBA00022617"/>
    </source>
</evidence>
<evidence type="ECO:0000256" key="2">
    <source>
        <dbReference type="ARBA" id="ARBA00022723"/>
    </source>
</evidence>
<proteinExistence type="predicted"/>
<evidence type="ECO:0000313" key="7">
    <source>
        <dbReference type="EMBL" id="WQH05109.1"/>
    </source>
</evidence>
<evidence type="ECO:0000256" key="3">
    <source>
        <dbReference type="ARBA" id="ARBA00023004"/>
    </source>
</evidence>
<evidence type="ECO:0000259" key="6">
    <source>
        <dbReference type="PROSITE" id="PS51007"/>
    </source>
</evidence>
<evidence type="ECO:0000313" key="8">
    <source>
        <dbReference type="Proteomes" id="UP001326110"/>
    </source>
</evidence>
<dbReference type="GeneID" id="43166763"/>
<dbReference type="SUPFAM" id="SSF46626">
    <property type="entry name" value="Cytochrome c"/>
    <property type="match status" value="1"/>
</dbReference>
<protein>
    <submittedName>
        <fullName evidence="7">C-type cytochrome</fullName>
    </submittedName>
</protein>
<feature type="signal peptide" evidence="5">
    <location>
        <begin position="1"/>
        <end position="18"/>
    </location>
</feature>